<dbReference type="HOGENOM" id="CLU_1306551_0_0_1"/>
<evidence type="ECO:0000313" key="3">
    <source>
        <dbReference type="Proteomes" id="UP000026961"/>
    </source>
</evidence>
<protein>
    <submittedName>
        <fullName evidence="2">Uncharacterized protein</fullName>
    </submittedName>
</protein>
<dbReference type="AlphaFoldDB" id="A0A0E0BH77"/>
<keyword evidence="1" id="KW-0472">Membrane</keyword>
<sequence length="211" mass="22372">MGSGSKKKSGGGDDQRPLLWRLPEVTSTELGKIGPAFGLGVGCGVGAGVGFFGEISKLASGCSGIIRSLGFIRGIENFQLLALNSLNCAGLGYGFPGLTLGFGVGAGCGVGFGFGYGLGKGIAYDQNKRYSNVGKMFQEAPSLPIFFAMVVRHTVQLALIVFWTSIFVKHTWIKLNLDCATRDTVAGLVDELVVNTKKLVRATSKEIEKWR</sequence>
<feature type="transmembrane region" description="Helical" evidence="1">
    <location>
        <begin position="145"/>
        <end position="168"/>
    </location>
</feature>
<dbReference type="EnsemblPlants" id="OGLUM11G07840.2">
    <property type="protein sequence ID" value="OGLUM11G07840.2"/>
    <property type="gene ID" value="OGLUM11G07840"/>
</dbReference>
<evidence type="ECO:0000313" key="2">
    <source>
        <dbReference type="EnsemblPlants" id="OGLUM11G07840.2"/>
    </source>
</evidence>
<keyword evidence="3" id="KW-1185">Reference proteome</keyword>
<evidence type="ECO:0000256" key="1">
    <source>
        <dbReference type="SAM" id="Phobius"/>
    </source>
</evidence>
<organism evidence="2">
    <name type="scientific">Oryza glumipatula</name>
    <dbReference type="NCBI Taxonomy" id="40148"/>
    <lineage>
        <taxon>Eukaryota</taxon>
        <taxon>Viridiplantae</taxon>
        <taxon>Streptophyta</taxon>
        <taxon>Embryophyta</taxon>
        <taxon>Tracheophyta</taxon>
        <taxon>Spermatophyta</taxon>
        <taxon>Magnoliopsida</taxon>
        <taxon>Liliopsida</taxon>
        <taxon>Poales</taxon>
        <taxon>Poaceae</taxon>
        <taxon>BOP clade</taxon>
        <taxon>Oryzoideae</taxon>
        <taxon>Oryzeae</taxon>
        <taxon>Oryzinae</taxon>
        <taxon>Oryza</taxon>
    </lineage>
</organism>
<dbReference type="Proteomes" id="UP000026961">
    <property type="component" value="Chromosome 11"/>
</dbReference>
<reference evidence="2" key="2">
    <citation type="submission" date="2018-05" db="EMBL/GenBank/DDBJ databases">
        <title>OgluRS3 (Oryza glumaepatula Reference Sequence Version 3).</title>
        <authorList>
            <person name="Zhang J."/>
            <person name="Kudrna D."/>
            <person name="Lee S."/>
            <person name="Talag J."/>
            <person name="Welchert J."/>
            <person name="Wing R.A."/>
        </authorList>
    </citation>
    <scope>NUCLEOTIDE SEQUENCE [LARGE SCALE GENOMIC DNA]</scope>
</reference>
<reference evidence="2" key="1">
    <citation type="submission" date="2015-04" db="UniProtKB">
        <authorList>
            <consortium name="EnsemblPlants"/>
        </authorList>
    </citation>
    <scope>IDENTIFICATION</scope>
</reference>
<dbReference type="InterPro" id="IPR053288">
    <property type="entry name" value="TGD_Bridge_Protein"/>
</dbReference>
<dbReference type="PANTHER" id="PTHR34201">
    <property type="entry name" value="GLYCINE-RICH PROTEIN"/>
    <property type="match status" value="1"/>
</dbReference>
<dbReference type="PANTHER" id="PTHR34201:SF8">
    <property type="entry name" value="EXPRESSED PROTEIN"/>
    <property type="match status" value="1"/>
</dbReference>
<accession>A0A0E0BH77</accession>
<proteinExistence type="predicted"/>
<name>A0A0E0BH77_9ORYZ</name>
<dbReference type="Gramene" id="OGLUM11G07840.2">
    <property type="protein sequence ID" value="OGLUM11G07840.2"/>
    <property type="gene ID" value="OGLUM11G07840"/>
</dbReference>
<keyword evidence="1" id="KW-0812">Transmembrane</keyword>
<keyword evidence="1" id="KW-1133">Transmembrane helix</keyword>